<sequence>MSEENVDDIFAQMMRAEGLDKLGEEDIAADERRALAVIMTPIASAQALAGLCAMAGLDLKVIDSSTGAVAAAEFTPEEDWSVEALTSGVAVPAFADEAARALSKTSRMGAVLLVVEVSVDPEGGQGTAGQMIARNYANGEPGEDISPGLVLASADDVVENLLLGEVTLAELPEVHDSSKLSRLKAARLFMRGLRRGPKGEASE</sequence>
<name>A0A1H4B891_9ACTO</name>
<dbReference type="RefSeq" id="WP_092564705.1">
    <property type="nucleotide sequence ID" value="NZ_FNQV01000009.1"/>
</dbReference>
<proteinExistence type="predicted"/>
<accession>A0A1H4B891</accession>
<dbReference type="Proteomes" id="UP000199288">
    <property type="component" value="Unassembled WGS sequence"/>
</dbReference>
<dbReference type="EMBL" id="FNQV01000009">
    <property type="protein sequence ID" value="SEA44327.1"/>
    <property type="molecule type" value="Genomic_DNA"/>
</dbReference>
<evidence type="ECO:0000313" key="2">
    <source>
        <dbReference type="Proteomes" id="UP000199288"/>
    </source>
</evidence>
<dbReference type="OrthoDB" id="3268823at2"/>
<organism evidence="1 2">
    <name type="scientific">Bowdeniella nasicola</name>
    <dbReference type="NCBI Taxonomy" id="208480"/>
    <lineage>
        <taxon>Bacteria</taxon>
        <taxon>Bacillati</taxon>
        <taxon>Actinomycetota</taxon>
        <taxon>Actinomycetes</taxon>
        <taxon>Actinomycetales</taxon>
        <taxon>Actinomycetaceae</taxon>
        <taxon>Bowdeniella</taxon>
    </lineage>
</organism>
<dbReference type="AlphaFoldDB" id="A0A1H4B891"/>
<protein>
    <submittedName>
        <fullName evidence="1">Uncharacterized protein</fullName>
    </submittedName>
</protein>
<evidence type="ECO:0000313" key="1">
    <source>
        <dbReference type="EMBL" id="SEA44327.1"/>
    </source>
</evidence>
<reference evidence="2" key="1">
    <citation type="submission" date="2016-10" db="EMBL/GenBank/DDBJ databases">
        <authorList>
            <person name="Varghese N."/>
            <person name="Submissions S."/>
        </authorList>
    </citation>
    <scope>NUCLEOTIDE SEQUENCE [LARGE SCALE GENOMIC DNA]</scope>
    <source>
        <strain evidence="2">KPR-1</strain>
    </source>
</reference>
<gene>
    <name evidence="1" type="ORF">SAMN02910418_01604</name>
</gene>
<keyword evidence="2" id="KW-1185">Reference proteome</keyword>